<proteinExistence type="predicted"/>
<name>A0A2W1JQE4_9CYAN</name>
<dbReference type="Proteomes" id="UP000248857">
    <property type="component" value="Unassembled WGS sequence"/>
</dbReference>
<protein>
    <submittedName>
        <fullName evidence="1">Uncharacterized protein</fullName>
    </submittedName>
</protein>
<evidence type="ECO:0000313" key="2">
    <source>
        <dbReference type="Proteomes" id="UP000248857"/>
    </source>
</evidence>
<gene>
    <name evidence="1" type="ORF">C1752_00014</name>
</gene>
<keyword evidence="2" id="KW-1185">Reference proteome</keyword>
<evidence type="ECO:0000313" key="1">
    <source>
        <dbReference type="EMBL" id="PZD75543.1"/>
    </source>
</evidence>
<sequence>MDREVRDNDFIKSELDNADSNIIPKQITKSGQTS</sequence>
<dbReference type="AlphaFoldDB" id="A0A2W1JQE4"/>
<comment type="caution">
    <text evidence="1">The sequence shown here is derived from an EMBL/GenBank/DDBJ whole genome shotgun (WGS) entry which is preliminary data.</text>
</comment>
<reference evidence="1 2" key="1">
    <citation type="journal article" date="2018" name="Sci. Rep.">
        <title>A novel species of the marine cyanobacterium Acaryochloris with a unique pigment content and lifestyle.</title>
        <authorList>
            <person name="Partensky F."/>
            <person name="Six C."/>
            <person name="Ratin M."/>
            <person name="Garczarek L."/>
            <person name="Vaulot D."/>
            <person name="Probert I."/>
            <person name="Calteau A."/>
            <person name="Gourvil P."/>
            <person name="Marie D."/>
            <person name="Grebert T."/>
            <person name="Bouchier C."/>
            <person name="Le Panse S."/>
            <person name="Gachenot M."/>
            <person name="Rodriguez F."/>
            <person name="Garrido J.L."/>
        </authorList>
    </citation>
    <scope>NUCLEOTIDE SEQUENCE [LARGE SCALE GENOMIC DNA]</scope>
    <source>
        <strain evidence="1 2">RCC1774</strain>
    </source>
</reference>
<dbReference type="EMBL" id="PQWO01000001">
    <property type="protein sequence ID" value="PZD75543.1"/>
    <property type="molecule type" value="Genomic_DNA"/>
</dbReference>
<organism evidence="1 2">
    <name type="scientific">Acaryochloris thomasi RCC1774</name>
    <dbReference type="NCBI Taxonomy" id="1764569"/>
    <lineage>
        <taxon>Bacteria</taxon>
        <taxon>Bacillati</taxon>
        <taxon>Cyanobacteriota</taxon>
        <taxon>Cyanophyceae</taxon>
        <taxon>Acaryochloridales</taxon>
        <taxon>Acaryochloridaceae</taxon>
        <taxon>Acaryochloris</taxon>
        <taxon>Acaryochloris thomasi</taxon>
    </lineage>
</organism>
<accession>A0A2W1JQE4</accession>